<gene>
    <name evidence="2" type="ORF">SDC9_93251</name>
</gene>
<evidence type="ECO:0000313" key="2">
    <source>
        <dbReference type="EMBL" id="MPM46547.1"/>
    </source>
</evidence>
<sequence>MIAEHGGNKGEKRGEHGWRVEDLPEVQNEKARITLSEGIAELIVTVVFSIIGLLYCAGKLPFLMVFSSGGFQFYNILSPEFLAMLVPAILVSLVLAVIEGIAKIKDRRWSAFVCVAVVAKSLVGMAISLYLLNQPNILSAEFVGFLTSTGVTNVFPIVAGKNVFVILLSVLIIIGSVTESIKAVKNTVQYRVK</sequence>
<feature type="transmembrane region" description="Helical" evidence="1">
    <location>
        <begin position="81"/>
        <end position="102"/>
    </location>
</feature>
<keyword evidence="1" id="KW-0812">Transmembrane</keyword>
<name>A0A645A0G8_9ZZZZ</name>
<comment type="caution">
    <text evidence="2">The sequence shown here is derived from an EMBL/GenBank/DDBJ whole genome shotgun (WGS) entry which is preliminary data.</text>
</comment>
<proteinExistence type="predicted"/>
<feature type="transmembrane region" description="Helical" evidence="1">
    <location>
        <begin position="39"/>
        <end position="61"/>
    </location>
</feature>
<protein>
    <submittedName>
        <fullName evidence="2">Uncharacterized protein</fullName>
    </submittedName>
</protein>
<feature type="transmembrane region" description="Helical" evidence="1">
    <location>
        <begin position="109"/>
        <end position="133"/>
    </location>
</feature>
<evidence type="ECO:0000256" key="1">
    <source>
        <dbReference type="SAM" id="Phobius"/>
    </source>
</evidence>
<keyword evidence="1" id="KW-1133">Transmembrane helix</keyword>
<dbReference type="EMBL" id="VSSQ01011321">
    <property type="protein sequence ID" value="MPM46547.1"/>
    <property type="molecule type" value="Genomic_DNA"/>
</dbReference>
<dbReference type="AlphaFoldDB" id="A0A645A0G8"/>
<feature type="transmembrane region" description="Helical" evidence="1">
    <location>
        <begin position="153"/>
        <end position="175"/>
    </location>
</feature>
<accession>A0A645A0G8</accession>
<reference evidence="2" key="1">
    <citation type="submission" date="2019-08" db="EMBL/GenBank/DDBJ databases">
        <authorList>
            <person name="Kucharzyk K."/>
            <person name="Murdoch R.W."/>
            <person name="Higgins S."/>
            <person name="Loffler F."/>
        </authorList>
    </citation>
    <scope>NUCLEOTIDE SEQUENCE</scope>
</reference>
<keyword evidence="1" id="KW-0472">Membrane</keyword>
<organism evidence="2">
    <name type="scientific">bioreactor metagenome</name>
    <dbReference type="NCBI Taxonomy" id="1076179"/>
    <lineage>
        <taxon>unclassified sequences</taxon>
        <taxon>metagenomes</taxon>
        <taxon>ecological metagenomes</taxon>
    </lineage>
</organism>